<dbReference type="Pfam" id="PF00589">
    <property type="entry name" value="Phage_integrase"/>
    <property type="match status" value="1"/>
</dbReference>
<dbReference type="AlphaFoldDB" id="A0A261FNN9"/>
<dbReference type="InterPro" id="IPR013762">
    <property type="entry name" value="Integrase-like_cat_sf"/>
</dbReference>
<dbReference type="InterPro" id="IPR002104">
    <property type="entry name" value="Integrase_catalytic"/>
</dbReference>
<accession>A0A261FNN9</accession>
<dbReference type="InterPro" id="IPR011010">
    <property type="entry name" value="DNA_brk_join_enz"/>
</dbReference>
<dbReference type="RefSeq" id="WP_072727083.1">
    <property type="nucleotide sequence ID" value="NZ_BDIS01000035.1"/>
</dbReference>
<name>A0A261FNN9_9BIFI</name>
<proteinExistence type="predicted"/>
<dbReference type="InterPro" id="IPR050090">
    <property type="entry name" value="Tyrosine_recombinase_XerCD"/>
</dbReference>
<dbReference type="STRING" id="1603886.GCA_001895165_02249"/>
<dbReference type="OrthoDB" id="1822491at2"/>
<evidence type="ECO:0000313" key="3">
    <source>
        <dbReference type="EMBL" id="OZG60708.1"/>
    </source>
</evidence>
<evidence type="ECO:0000313" key="4">
    <source>
        <dbReference type="Proteomes" id="UP000216352"/>
    </source>
</evidence>
<evidence type="ECO:0000259" key="2">
    <source>
        <dbReference type="PROSITE" id="PS51898"/>
    </source>
</evidence>
<dbReference type="GO" id="GO:0006310">
    <property type="term" value="P:DNA recombination"/>
    <property type="evidence" value="ECO:0007669"/>
    <property type="project" value="UniProtKB-KW"/>
</dbReference>
<gene>
    <name evidence="3" type="ORF">BLEM_1677</name>
</gene>
<organism evidence="3 4">
    <name type="scientific">Bifidobacterium lemurum</name>
    <dbReference type="NCBI Taxonomy" id="1603886"/>
    <lineage>
        <taxon>Bacteria</taxon>
        <taxon>Bacillati</taxon>
        <taxon>Actinomycetota</taxon>
        <taxon>Actinomycetes</taxon>
        <taxon>Bifidobacteriales</taxon>
        <taxon>Bifidobacteriaceae</taxon>
        <taxon>Bifidobacterium</taxon>
    </lineage>
</organism>
<reference evidence="3 4" key="1">
    <citation type="journal article" date="2017" name="BMC Genomics">
        <title>Comparative genomic and phylogenomic analyses of the Bifidobacteriaceae family.</title>
        <authorList>
            <person name="Lugli G.A."/>
            <person name="Milani C."/>
            <person name="Turroni F."/>
            <person name="Duranti S."/>
            <person name="Mancabelli L."/>
            <person name="Mangifesta M."/>
            <person name="Ferrario C."/>
            <person name="Modesto M."/>
            <person name="Mattarelli P."/>
            <person name="Jiri K."/>
            <person name="van Sinderen D."/>
            <person name="Ventura M."/>
        </authorList>
    </citation>
    <scope>NUCLEOTIDE SEQUENCE [LARGE SCALE GENOMIC DNA]</scope>
    <source>
        <strain evidence="3 4">DSM 28807</strain>
    </source>
</reference>
<sequence length="287" mass="32522">MEFPTHRQPPEEWVDWLDGWVKDLRAQGATERTIENWWYLVSHFGISSGVAPGDASSKDLIVWLSRGVTAAAMRSDWSAAASFFRWAQKTQLRTDDPMASVPMAKREKRIQRPAPDEAVRKGLQSSNPRVRLIVSLFVDAGLRRSEVCLTHTRDVVDDLLGKSLIVHGKGNKDRIVPLSSDLTRQIENIPPGWFFPGEAGGHICPDTVYRLTVSATGCTPHAFRRKFATDMWKATRDVVQIKELLGHESLTTTQQYIFSTADDLRDAVTQLHEFRQRQAIQYSFAQF</sequence>
<keyword evidence="1" id="KW-0233">DNA recombination</keyword>
<dbReference type="GO" id="GO:0003677">
    <property type="term" value="F:DNA binding"/>
    <property type="evidence" value="ECO:0007669"/>
    <property type="project" value="InterPro"/>
</dbReference>
<dbReference type="Proteomes" id="UP000216352">
    <property type="component" value="Unassembled WGS sequence"/>
</dbReference>
<dbReference type="Gene3D" id="1.10.443.10">
    <property type="entry name" value="Intergrase catalytic core"/>
    <property type="match status" value="1"/>
</dbReference>
<dbReference type="PANTHER" id="PTHR30349">
    <property type="entry name" value="PHAGE INTEGRASE-RELATED"/>
    <property type="match status" value="1"/>
</dbReference>
<evidence type="ECO:0000256" key="1">
    <source>
        <dbReference type="ARBA" id="ARBA00023172"/>
    </source>
</evidence>
<comment type="caution">
    <text evidence="3">The sequence shown here is derived from an EMBL/GenBank/DDBJ whole genome shotgun (WGS) entry which is preliminary data.</text>
</comment>
<dbReference type="PANTHER" id="PTHR30349:SF64">
    <property type="entry name" value="PROPHAGE INTEGRASE INTD-RELATED"/>
    <property type="match status" value="1"/>
</dbReference>
<protein>
    <submittedName>
        <fullName evidence="3">Integrase</fullName>
    </submittedName>
</protein>
<dbReference type="EMBL" id="MWWX01000013">
    <property type="protein sequence ID" value="OZG60708.1"/>
    <property type="molecule type" value="Genomic_DNA"/>
</dbReference>
<feature type="domain" description="Tyr recombinase" evidence="2">
    <location>
        <begin position="108"/>
        <end position="269"/>
    </location>
</feature>
<dbReference type="PROSITE" id="PS51898">
    <property type="entry name" value="TYR_RECOMBINASE"/>
    <property type="match status" value="1"/>
</dbReference>
<dbReference type="SUPFAM" id="SSF56349">
    <property type="entry name" value="DNA breaking-rejoining enzymes"/>
    <property type="match status" value="1"/>
</dbReference>
<dbReference type="GO" id="GO:0015074">
    <property type="term" value="P:DNA integration"/>
    <property type="evidence" value="ECO:0007669"/>
    <property type="project" value="InterPro"/>
</dbReference>
<keyword evidence="4" id="KW-1185">Reference proteome</keyword>